<feature type="domain" description="N-acetyltransferase" evidence="3">
    <location>
        <begin position="8"/>
        <end position="181"/>
    </location>
</feature>
<dbReference type="CDD" id="cd04301">
    <property type="entry name" value="NAT_SF"/>
    <property type="match status" value="1"/>
</dbReference>
<dbReference type="PANTHER" id="PTHR43877">
    <property type="entry name" value="AMINOALKYLPHOSPHONATE N-ACETYLTRANSFERASE-RELATED-RELATED"/>
    <property type="match status" value="1"/>
</dbReference>
<organism evidence="4 5">
    <name type="scientific">Streptomyces zhihengii</name>
    <dbReference type="NCBI Taxonomy" id="1818004"/>
    <lineage>
        <taxon>Bacteria</taxon>
        <taxon>Bacillati</taxon>
        <taxon>Actinomycetota</taxon>
        <taxon>Actinomycetes</taxon>
        <taxon>Kitasatosporales</taxon>
        <taxon>Streptomycetaceae</taxon>
        <taxon>Streptomyces</taxon>
    </lineage>
</organism>
<sequence length="215" mass="22542">MTDDACSPVIASAAPGDGQAVATLGTMALPGTLPAQPASLSPLAAAIDEHGGRVPLPYGQGHCWVARTTEGSITGMIYATPPIRWLQEQPAPLRPRLTHTLAEIELLAVAAEHRSLGTGSALLHVAEDAARSDGVHLMLAKVQIGAFPVMRWYRKRGYTLAAQGEPVVFATQGGLTSCDDGGDGYQLAVKALQPGVKVRRTTTRGTTMLITERGI</sequence>
<reference evidence="4 5" key="1">
    <citation type="journal article" date="2016" name="Arch. Microbiol.">
        <title>Streptomyces zhihengii sp. nov., isolated from rhizospheric soil of Psammosilene tunicoides.</title>
        <authorList>
            <person name="Huang M.J."/>
            <person name="Fei J.J."/>
            <person name="Salam N."/>
            <person name="Kim C.J."/>
            <person name="Hozzein W.N."/>
            <person name="Xiao M."/>
            <person name="Huang H.Q."/>
            <person name="Li W.J."/>
        </authorList>
    </citation>
    <scope>NUCLEOTIDE SEQUENCE [LARGE SCALE GENOMIC DNA]</scope>
    <source>
        <strain evidence="4 5">YIM T102</strain>
    </source>
</reference>
<keyword evidence="1" id="KW-0808">Transferase</keyword>
<dbReference type="Gene3D" id="3.40.630.30">
    <property type="match status" value="1"/>
</dbReference>
<evidence type="ECO:0000259" key="3">
    <source>
        <dbReference type="PROSITE" id="PS51186"/>
    </source>
</evidence>
<evidence type="ECO:0000313" key="4">
    <source>
        <dbReference type="EMBL" id="MBM9624434.1"/>
    </source>
</evidence>
<evidence type="ECO:0000256" key="2">
    <source>
        <dbReference type="ARBA" id="ARBA00023315"/>
    </source>
</evidence>
<dbReference type="Proteomes" id="UP000664109">
    <property type="component" value="Unassembled WGS sequence"/>
</dbReference>
<keyword evidence="5" id="KW-1185">Reference proteome</keyword>
<protein>
    <submittedName>
        <fullName evidence="4">GNAT family N-acetyltransferase</fullName>
    </submittedName>
</protein>
<dbReference type="EMBL" id="JAFEJA010000003">
    <property type="protein sequence ID" value="MBM9624434.1"/>
    <property type="molecule type" value="Genomic_DNA"/>
</dbReference>
<dbReference type="SUPFAM" id="SSF55729">
    <property type="entry name" value="Acyl-CoA N-acyltransferases (Nat)"/>
    <property type="match status" value="1"/>
</dbReference>
<comment type="caution">
    <text evidence="4">The sequence shown here is derived from an EMBL/GenBank/DDBJ whole genome shotgun (WGS) entry which is preliminary data.</text>
</comment>
<dbReference type="PROSITE" id="PS51186">
    <property type="entry name" value="GNAT"/>
    <property type="match status" value="1"/>
</dbReference>
<dbReference type="InterPro" id="IPR016181">
    <property type="entry name" value="Acyl_CoA_acyltransferase"/>
</dbReference>
<dbReference type="Pfam" id="PF00583">
    <property type="entry name" value="Acetyltransf_1"/>
    <property type="match status" value="1"/>
</dbReference>
<name>A0ABS2V443_9ACTN</name>
<keyword evidence="4" id="KW-0614">Plasmid</keyword>
<accession>A0ABS2V443</accession>
<gene>
    <name evidence="4" type="ORF">JE024_38430</name>
</gene>
<proteinExistence type="predicted"/>
<geneLocation type="plasmid" evidence="4">
    <name>unnamed1</name>
</geneLocation>
<keyword evidence="2" id="KW-0012">Acyltransferase</keyword>
<dbReference type="RefSeq" id="WP_205378629.1">
    <property type="nucleotide sequence ID" value="NZ_JAFEJA010000003.1"/>
</dbReference>
<evidence type="ECO:0000313" key="5">
    <source>
        <dbReference type="Proteomes" id="UP000664109"/>
    </source>
</evidence>
<dbReference type="InterPro" id="IPR000182">
    <property type="entry name" value="GNAT_dom"/>
</dbReference>
<dbReference type="InterPro" id="IPR050832">
    <property type="entry name" value="Bact_Acetyltransf"/>
</dbReference>
<evidence type="ECO:0000256" key="1">
    <source>
        <dbReference type="ARBA" id="ARBA00022679"/>
    </source>
</evidence>